<organism evidence="1 2">
    <name type="scientific">Caerostris darwini</name>
    <dbReference type="NCBI Taxonomy" id="1538125"/>
    <lineage>
        <taxon>Eukaryota</taxon>
        <taxon>Metazoa</taxon>
        <taxon>Ecdysozoa</taxon>
        <taxon>Arthropoda</taxon>
        <taxon>Chelicerata</taxon>
        <taxon>Arachnida</taxon>
        <taxon>Araneae</taxon>
        <taxon>Araneomorphae</taxon>
        <taxon>Entelegynae</taxon>
        <taxon>Araneoidea</taxon>
        <taxon>Araneidae</taxon>
        <taxon>Caerostris</taxon>
    </lineage>
</organism>
<dbReference type="EMBL" id="BPLQ01007793">
    <property type="protein sequence ID" value="GIY32407.1"/>
    <property type="molecule type" value="Genomic_DNA"/>
</dbReference>
<evidence type="ECO:0000313" key="1">
    <source>
        <dbReference type="EMBL" id="GIY32407.1"/>
    </source>
</evidence>
<evidence type="ECO:0000313" key="2">
    <source>
        <dbReference type="Proteomes" id="UP001054837"/>
    </source>
</evidence>
<name>A0AAV4SFU5_9ARAC</name>
<keyword evidence="2" id="KW-1185">Reference proteome</keyword>
<dbReference type="Proteomes" id="UP001054837">
    <property type="component" value="Unassembled WGS sequence"/>
</dbReference>
<dbReference type="AlphaFoldDB" id="A0AAV4SFU5"/>
<proteinExistence type="predicted"/>
<accession>A0AAV4SFU5</accession>
<comment type="caution">
    <text evidence="1">The sequence shown here is derived from an EMBL/GenBank/DDBJ whole genome shotgun (WGS) entry which is preliminary data.</text>
</comment>
<protein>
    <submittedName>
        <fullName evidence="1">Uncharacterized protein</fullName>
    </submittedName>
</protein>
<sequence>MLIHFASAHSFPPFPYPIQRPAQYWYSNTAGYWEEKTVPTTCRPGIAPQNFHLRYPIPNPPPQKHCRNLPFICEGFFEPLTPRAADGFSKSGRRLAKSWGIELRGKEVPRHPRFILNPRFHCNFMCKYSSQKPYGGRQTI</sequence>
<gene>
    <name evidence="1" type="ORF">CDAR_582911</name>
</gene>
<reference evidence="1 2" key="1">
    <citation type="submission" date="2021-06" db="EMBL/GenBank/DDBJ databases">
        <title>Caerostris darwini draft genome.</title>
        <authorList>
            <person name="Kono N."/>
            <person name="Arakawa K."/>
        </authorList>
    </citation>
    <scope>NUCLEOTIDE SEQUENCE [LARGE SCALE GENOMIC DNA]</scope>
</reference>